<organism evidence="1">
    <name type="scientific">Triticum aestivum</name>
    <name type="common">Wheat</name>
    <dbReference type="NCBI Taxonomy" id="4565"/>
    <lineage>
        <taxon>Eukaryota</taxon>
        <taxon>Viridiplantae</taxon>
        <taxon>Streptophyta</taxon>
        <taxon>Embryophyta</taxon>
        <taxon>Tracheophyta</taxon>
        <taxon>Spermatophyta</taxon>
        <taxon>Magnoliopsida</taxon>
        <taxon>Liliopsida</taxon>
        <taxon>Poales</taxon>
        <taxon>Poaceae</taxon>
        <taxon>BOP clade</taxon>
        <taxon>Pooideae</taxon>
        <taxon>Triticodae</taxon>
        <taxon>Triticeae</taxon>
        <taxon>Triticinae</taxon>
        <taxon>Triticum</taxon>
    </lineage>
</organism>
<sequence>ADRLLFTGHANGSIIAHRLTEFSPHGDGWLTLAAASSRLLVRGLDGALVHLEAHHAGCSRYVLSCDAGQCIRIFTENGTLYGTTIASSTPLAFVKQCLLFLTEAGAAPLDLRSMTVRETPCEGLAEALNGSRPRSYSFDPSERFKAYGFTDTGDLVHVLLMGDVA</sequence>
<proteinExistence type="predicted"/>
<dbReference type="AlphaFoldDB" id="A0A9R1MAM7"/>
<comment type="caution">
    <text evidence="1">The sequence shown here is derived from an EMBL/GenBank/DDBJ whole genome shotgun (WGS) entry which is preliminary data.</text>
</comment>
<dbReference type="EMBL" id="CM022230">
    <property type="protein sequence ID" value="KAF7103628.1"/>
    <property type="molecule type" value="Genomic_DNA"/>
</dbReference>
<feature type="non-terminal residue" evidence="1">
    <location>
        <position position="165"/>
    </location>
</feature>
<evidence type="ECO:0000313" key="1">
    <source>
        <dbReference type="EMBL" id="KAF7103628.1"/>
    </source>
</evidence>
<name>A0A9R1MAM7_WHEAT</name>
<dbReference type="InterPro" id="IPR045288">
    <property type="entry name" value="At1g75140-like"/>
</dbReference>
<protein>
    <submittedName>
        <fullName evidence="1">Uncharacterized protein</fullName>
    </submittedName>
</protein>
<dbReference type="Proteomes" id="UP000815260">
    <property type="component" value="Chromosome 7B"/>
</dbReference>
<dbReference type="OrthoDB" id="2018951at2759"/>
<accession>A0A9R1MAM7</accession>
<gene>
    <name evidence="1" type="ORF">CFC21_104600</name>
</gene>
<dbReference type="PANTHER" id="PTHR35464:SF1">
    <property type="entry name" value="OS06G0115200 PROTEIN"/>
    <property type="match status" value="1"/>
</dbReference>
<reference evidence="1" key="1">
    <citation type="journal article" date="2017" name="Gigascience">
        <title>The first near-complete assembly of the hexaploid bread wheat genome, Triticum aestivum.</title>
        <authorList>
            <person name="Zimin A.V."/>
            <person name="Puiu D."/>
            <person name="Hall R."/>
            <person name="Kingan S."/>
            <person name="Clavijo B.J."/>
            <person name="Salzberg S.L."/>
        </authorList>
    </citation>
    <scope>NUCLEOTIDE SEQUENCE</scope>
    <source>
        <tissue evidence="1">Leaf</tissue>
    </source>
</reference>
<feature type="non-terminal residue" evidence="1">
    <location>
        <position position="1"/>
    </location>
</feature>
<reference evidence="1" key="2">
    <citation type="submission" date="2020-03" db="EMBL/GenBank/DDBJ databases">
        <title>The second near-complete assembly of the hexaploid bread wheat (Triticum aestivum) genome.</title>
        <authorList>
            <person name="Zimin A.V."/>
            <person name="Puiu D."/>
            <person name="Shumante A."/>
            <person name="Alonge M."/>
            <person name="Salzberg S.L."/>
        </authorList>
    </citation>
    <scope>NUCLEOTIDE SEQUENCE</scope>
    <source>
        <tissue evidence="1">Leaf</tissue>
    </source>
</reference>
<dbReference type="PANTHER" id="PTHR35464">
    <property type="entry name" value="OS06G0115200 PROTEIN"/>
    <property type="match status" value="1"/>
</dbReference>